<keyword evidence="9" id="KW-0206">Cytoskeleton</keyword>
<feature type="region of interest" description="Disordered" evidence="13">
    <location>
        <begin position="1"/>
        <end position="33"/>
    </location>
</feature>
<dbReference type="SMART" id="SM00320">
    <property type="entry name" value="WD40"/>
    <property type="match status" value="6"/>
</dbReference>
<dbReference type="GO" id="GO:0036064">
    <property type="term" value="C:ciliary basal body"/>
    <property type="evidence" value="ECO:0007669"/>
    <property type="project" value="TreeGrafter"/>
</dbReference>
<evidence type="ECO:0000313" key="16">
    <source>
        <dbReference type="Proteomes" id="UP001165289"/>
    </source>
</evidence>
<dbReference type="SUPFAM" id="SSF47923">
    <property type="entry name" value="Ypt/Rab-GAP domain of gyp1p"/>
    <property type="match status" value="1"/>
</dbReference>
<evidence type="ECO:0000256" key="1">
    <source>
        <dbReference type="ARBA" id="ARBA00004120"/>
    </source>
</evidence>
<dbReference type="Gene3D" id="2.130.10.10">
    <property type="entry name" value="YVTN repeat-like/Quinoprotein amine dehydrogenase"/>
    <property type="match status" value="2"/>
</dbReference>
<comment type="function">
    <text evidence="11">Molecular adapter which is involved in cilium biogenesis. Part of a functional complex including OFD1 a centriolar protein involved in cilium assembly. Could regulate the cAMP-dependent phosphorylation of OFD1, and its subsequent ubiquitination by PJA2 which ultimately leads to its proteasomal degradation.</text>
</comment>
<dbReference type="SUPFAM" id="SSF50978">
    <property type="entry name" value="WD40 repeat-like"/>
    <property type="match status" value="1"/>
</dbReference>
<evidence type="ECO:0000256" key="10">
    <source>
        <dbReference type="ARBA" id="ARBA00023273"/>
    </source>
</evidence>
<evidence type="ECO:0000256" key="4">
    <source>
        <dbReference type="ARBA" id="ARBA00022490"/>
    </source>
</evidence>
<comment type="subcellular location">
    <subcellularLocation>
        <location evidence="1">Cytoplasm</location>
        <location evidence="1">Cytoskeleton</location>
        <location evidence="1">Cilium basal body</location>
    </subcellularLocation>
    <subcellularLocation>
        <location evidence="2">Cytoplasm</location>
        <location evidence="2">Cytoskeleton</location>
        <location evidence="2">Microtubule organizing center</location>
        <location evidence="2">Centrosome</location>
        <location evidence="2">Centriolar satellite</location>
    </subcellularLocation>
</comment>
<dbReference type="InterPro" id="IPR035969">
    <property type="entry name" value="Rab-GAP_TBC_sf"/>
</dbReference>
<dbReference type="InterPro" id="IPR000195">
    <property type="entry name" value="Rab-GAP-TBC_dom"/>
</dbReference>
<dbReference type="PANTHER" id="PTHR19853:SF1">
    <property type="entry name" value="TBC1 DOMAIN FAMILY MEMBER 31"/>
    <property type="match status" value="1"/>
</dbReference>
<evidence type="ECO:0000256" key="8">
    <source>
        <dbReference type="ARBA" id="ARBA00023054"/>
    </source>
</evidence>
<evidence type="ECO:0000256" key="9">
    <source>
        <dbReference type="ARBA" id="ARBA00023212"/>
    </source>
</evidence>
<evidence type="ECO:0000256" key="13">
    <source>
        <dbReference type="SAM" id="MobiDB-lite"/>
    </source>
</evidence>
<protein>
    <recommendedName>
        <fullName evidence="3">TBC1 domain family member 31</fullName>
    </recommendedName>
</protein>
<proteinExistence type="predicted"/>
<evidence type="ECO:0000256" key="5">
    <source>
        <dbReference type="ARBA" id="ARBA00022574"/>
    </source>
</evidence>
<gene>
    <name evidence="15" type="ORF">LOD99_5742</name>
</gene>
<sequence>MSQPSCSIVHVQPGSTHEKPHRLLPHTINRSSNKPTVYPDTHGLLFVICQGKNSAPSNGISLSLPSINTEYIPTHTRLCSNPNFLYATFNSTGDEFCIADQSNKIYLFSMVQNRYFLFASTPSTCTALLWNHISDSELYVALSDCSLRVYSIADAKFVAQLGRKDKITIQSLSLHPSGCYLLATTSQFCTVWDLRTYSKVRSLSGGEGVGLKTAFYIPISTLIFTCFRDDSIHTWHSLSFEHQYKIQLPPLIQDASRNPKLRYIAVSRDGKLLAGAGRDPYLYIWKLENQQLIKLLELPTKHGISAVKSMEFLARNFDGGSSSFLVLLGQDGRLRVINIITSEIVTELFFRDPIGNENCYENILRFVLSPDGVYCLCIMESGIVRIYDMETILEKKKIVIQKVRENSEKTSKDKEKTRELDIWKVKENIECNEQDTQGYGINLDSKRLIQIVKEFGEYPEKYRMFIWKHILKLPENRQAYSVLVEKGPHEAWKDLHVKCPLKSLKLQRALEKCVNALSHWTPLFAEIDYLPEFVFPFVKLYQNNPLLAFEVSATLLLNWAYLWFEFFPNPPINILALTENLLAHHDTSLLKHLLTYKITSQQYAWPLLKTVFSEVFDRENWLRIWDNIFSQPPGFILYIAISFLNSMRGAIMKCDSIEAIEILLNQKNTVPAIKIIKEAYRIKLATPSQICPVKNLTKFNALSSPTYPVFDKYPIFIVDYQKRERQRIRDEEMLYLQNRQSSMELEQLRQRRKAQLEAWASQQQQLIDAEEHRKGLLRLEDEKVNAQRKRIQALNRELKIKELHVLDDVRGKFMDHMLTQKANEVGKLEKELNTRILARDEETKTALAEMEVWQLDIESRKLALEQQLAYENESALNQFQFKANLESDKLDFQHNKVLKSALEVPRIFTENIHETDIAIANAEVKKAGNNLIAEADRLTNLDKVSEHAKQLEKQVIQNNLISEHVNDAQNILREKLLETAGNCDVLDTNFSLTRSKDLIDLSEASIFHEINKRRQNIVSGARSNTQKDMPKEH</sequence>
<dbReference type="Gene3D" id="1.10.472.80">
    <property type="entry name" value="Ypt/Rab-GAP domain of gyp1p, domain 3"/>
    <property type="match status" value="1"/>
</dbReference>
<keyword evidence="8 12" id="KW-0175">Coiled coil</keyword>
<dbReference type="AlphaFoldDB" id="A0AAV7JQ17"/>
<evidence type="ECO:0000256" key="12">
    <source>
        <dbReference type="SAM" id="Coils"/>
    </source>
</evidence>
<keyword evidence="7" id="KW-0970">Cilium biogenesis/degradation</keyword>
<dbReference type="EMBL" id="JAKMXF010000309">
    <property type="protein sequence ID" value="KAI6650902.1"/>
    <property type="molecule type" value="Genomic_DNA"/>
</dbReference>
<keyword evidence="4" id="KW-0963">Cytoplasm</keyword>
<reference evidence="15 16" key="1">
    <citation type="journal article" date="2023" name="BMC Biol.">
        <title>The compact genome of the sponge Oopsacas minuta (Hexactinellida) is lacking key metazoan core genes.</title>
        <authorList>
            <person name="Santini S."/>
            <person name="Schenkelaars Q."/>
            <person name="Jourda C."/>
            <person name="Duchesne M."/>
            <person name="Belahbib H."/>
            <person name="Rocher C."/>
            <person name="Selva M."/>
            <person name="Riesgo A."/>
            <person name="Vervoort M."/>
            <person name="Leys S.P."/>
            <person name="Kodjabachian L."/>
            <person name="Le Bivic A."/>
            <person name="Borchiellini C."/>
            <person name="Claverie J.M."/>
            <person name="Renard E."/>
        </authorList>
    </citation>
    <scope>NUCLEOTIDE SEQUENCE [LARGE SCALE GENOMIC DNA]</scope>
    <source>
        <strain evidence="15">SPO-2</strain>
    </source>
</reference>
<keyword evidence="16" id="KW-1185">Reference proteome</keyword>
<feature type="coiled-coil region" evidence="12">
    <location>
        <begin position="738"/>
        <end position="804"/>
    </location>
</feature>
<dbReference type="PANTHER" id="PTHR19853">
    <property type="entry name" value="WD REPEAT CONTAINING PROTEIN 3 WDR3"/>
    <property type="match status" value="1"/>
</dbReference>
<dbReference type="PROSITE" id="PS50086">
    <property type="entry name" value="TBC_RABGAP"/>
    <property type="match status" value="1"/>
</dbReference>
<evidence type="ECO:0000259" key="14">
    <source>
        <dbReference type="PROSITE" id="PS50086"/>
    </source>
</evidence>
<keyword evidence="6" id="KW-0677">Repeat</keyword>
<accession>A0AAV7JQ17</accession>
<evidence type="ECO:0000256" key="7">
    <source>
        <dbReference type="ARBA" id="ARBA00022794"/>
    </source>
</evidence>
<keyword evidence="5" id="KW-0853">WD repeat</keyword>
<evidence type="ECO:0000256" key="3">
    <source>
        <dbReference type="ARBA" id="ARBA00014199"/>
    </source>
</evidence>
<dbReference type="Proteomes" id="UP001165289">
    <property type="component" value="Unassembled WGS sequence"/>
</dbReference>
<keyword evidence="10" id="KW-0966">Cell projection</keyword>
<feature type="domain" description="Rab-GAP TBC" evidence="14">
    <location>
        <begin position="457"/>
        <end position="632"/>
    </location>
</feature>
<dbReference type="InterPro" id="IPR036322">
    <property type="entry name" value="WD40_repeat_dom_sf"/>
</dbReference>
<dbReference type="InterPro" id="IPR001680">
    <property type="entry name" value="WD40_rpt"/>
</dbReference>
<evidence type="ECO:0000313" key="15">
    <source>
        <dbReference type="EMBL" id="KAI6650902.1"/>
    </source>
</evidence>
<dbReference type="GO" id="GO:0034451">
    <property type="term" value="C:centriolar satellite"/>
    <property type="evidence" value="ECO:0007669"/>
    <property type="project" value="UniProtKB-SubCell"/>
</dbReference>
<dbReference type="InterPro" id="IPR051570">
    <property type="entry name" value="TBC1_cilium_biogenesis"/>
</dbReference>
<dbReference type="InterPro" id="IPR015943">
    <property type="entry name" value="WD40/YVTN_repeat-like_dom_sf"/>
</dbReference>
<evidence type="ECO:0000256" key="2">
    <source>
        <dbReference type="ARBA" id="ARBA00004607"/>
    </source>
</evidence>
<dbReference type="Pfam" id="PF00566">
    <property type="entry name" value="RabGAP-TBC"/>
    <property type="match status" value="1"/>
</dbReference>
<evidence type="ECO:0000256" key="6">
    <source>
        <dbReference type="ARBA" id="ARBA00022737"/>
    </source>
</evidence>
<dbReference type="GO" id="GO:0060271">
    <property type="term" value="P:cilium assembly"/>
    <property type="evidence" value="ECO:0007669"/>
    <property type="project" value="TreeGrafter"/>
</dbReference>
<evidence type="ECO:0000256" key="11">
    <source>
        <dbReference type="ARBA" id="ARBA00034464"/>
    </source>
</evidence>
<name>A0AAV7JQ17_9METZ</name>
<organism evidence="15 16">
    <name type="scientific">Oopsacas minuta</name>
    <dbReference type="NCBI Taxonomy" id="111878"/>
    <lineage>
        <taxon>Eukaryota</taxon>
        <taxon>Metazoa</taxon>
        <taxon>Porifera</taxon>
        <taxon>Hexactinellida</taxon>
        <taxon>Hexasterophora</taxon>
        <taxon>Lyssacinosida</taxon>
        <taxon>Leucopsacidae</taxon>
        <taxon>Oopsacas</taxon>
    </lineage>
</organism>
<comment type="caution">
    <text evidence="15">The sequence shown here is derived from an EMBL/GenBank/DDBJ whole genome shotgun (WGS) entry which is preliminary data.</text>
</comment>